<evidence type="ECO:0000313" key="2">
    <source>
        <dbReference type="EMBL" id="TCP23493.1"/>
    </source>
</evidence>
<feature type="region of interest" description="Disordered" evidence="1">
    <location>
        <begin position="1"/>
        <end position="20"/>
    </location>
</feature>
<dbReference type="Gene3D" id="1.20.1260.10">
    <property type="match status" value="1"/>
</dbReference>
<dbReference type="Proteomes" id="UP000295416">
    <property type="component" value="Unassembled WGS sequence"/>
</dbReference>
<name>A0A4R2NNY5_9BACL</name>
<proteinExistence type="predicted"/>
<evidence type="ECO:0000313" key="3">
    <source>
        <dbReference type="Proteomes" id="UP000295416"/>
    </source>
</evidence>
<dbReference type="InterPro" id="IPR012347">
    <property type="entry name" value="Ferritin-like"/>
</dbReference>
<dbReference type="AlphaFoldDB" id="A0A4R2NNY5"/>
<sequence>MPNNKVQNPSTQVPTTPEMNDRDFINDCLTTEKYLTNAYSVALHEMSHQALYQDVSKIFNETEQCQRDLFNLMFKKGWYGFEAESGQKLQQTYQQFSQYQTQQFPNQGTMQ</sequence>
<dbReference type="RefSeq" id="WP_132747299.1">
    <property type="nucleotide sequence ID" value="NZ_SLXK01000030.1"/>
</dbReference>
<evidence type="ECO:0000256" key="1">
    <source>
        <dbReference type="SAM" id="MobiDB-lite"/>
    </source>
</evidence>
<reference evidence="2 3" key="1">
    <citation type="submission" date="2019-03" db="EMBL/GenBank/DDBJ databases">
        <title>Genomic Encyclopedia of Type Strains, Phase IV (KMG-IV): sequencing the most valuable type-strain genomes for metagenomic binning, comparative biology and taxonomic classification.</title>
        <authorList>
            <person name="Goeker M."/>
        </authorList>
    </citation>
    <scope>NUCLEOTIDE SEQUENCE [LARGE SCALE GENOMIC DNA]</scope>
    <source>
        <strain evidence="2 3">DSM 19377</strain>
    </source>
</reference>
<dbReference type="InterPro" id="IPR012851">
    <property type="entry name" value="Spore_coat_CotF-like"/>
</dbReference>
<organism evidence="2 3">
    <name type="scientific">Scopulibacillus darangshiensis</name>
    <dbReference type="NCBI Taxonomy" id="442528"/>
    <lineage>
        <taxon>Bacteria</taxon>
        <taxon>Bacillati</taxon>
        <taxon>Bacillota</taxon>
        <taxon>Bacilli</taxon>
        <taxon>Bacillales</taxon>
        <taxon>Sporolactobacillaceae</taxon>
        <taxon>Scopulibacillus</taxon>
    </lineage>
</organism>
<dbReference type="OrthoDB" id="1647790at2"/>
<dbReference type="Pfam" id="PF07875">
    <property type="entry name" value="Coat_F"/>
    <property type="match status" value="1"/>
</dbReference>
<gene>
    <name evidence="2" type="ORF">EV207_13010</name>
</gene>
<keyword evidence="3" id="KW-1185">Reference proteome</keyword>
<feature type="compositionally biased region" description="Polar residues" evidence="1">
    <location>
        <begin position="1"/>
        <end position="18"/>
    </location>
</feature>
<dbReference type="EMBL" id="SLXK01000030">
    <property type="protein sequence ID" value="TCP23493.1"/>
    <property type="molecule type" value="Genomic_DNA"/>
</dbReference>
<protein>
    <submittedName>
        <fullName evidence="2">Coat F domain-containing protein</fullName>
    </submittedName>
</protein>
<accession>A0A4R2NNY5</accession>
<comment type="caution">
    <text evidence="2">The sequence shown here is derived from an EMBL/GenBank/DDBJ whole genome shotgun (WGS) entry which is preliminary data.</text>
</comment>